<accession>A0A556QSL1</accession>
<dbReference type="OrthoDB" id="9802792at2"/>
<dbReference type="PANTHER" id="PTHR40606">
    <property type="match status" value="1"/>
</dbReference>
<dbReference type="PANTHER" id="PTHR40606:SF1">
    <property type="entry name" value="UPF0339 PROTEIN YEGP"/>
    <property type="match status" value="1"/>
</dbReference>
<evidence type="ECO:0000313" key="3">
    <source>
        <dbReference type="Proteomes" id="UP000315648"/>
    </source>
</evidence>
<keyword evidence="3" id="KW-1185">Reference proteome</keyword>
<dbReference type="RefSeq" id="WP_144230161.1">
    <property type="nucleotide sequence ID" value="NZ_CBCRVV010000012.1"/>
</dbReference>
<dbReference type="InterPro" id="IPR010879">
    <property type="entry name" value="DUF1508"/>
</dbReference>
<evidence type="ECO:0000313" key="2">
    <source>
        <dbReference type="EMBL" id="TSJ79620.1"/>
    </source>
</evidence>
<dbReference type="AlphaFoldDB" id="A0A556QSL1"/>
<reference evidence="2 3" key="1">
    <citation type="submission" date="2019-07" db="EMBL/GenBank/DDBJ databases">
        <title>Description of 53C-WASEF.</title>
        <authorList>
            <person name="Pitt A."/>
            <person name="Hahn M.W."/>
        </authorList>
    </citation>
    <scope>NUCLEOTIDE SEQUENCE [LARGE SCALE GENOMIC DNA]</scope>
    <source>
        <strain evidence="2 3">53C-WASEF</strain>
    </source>
</reference>
<dbReference type="Pfam" id="PF07411">
    <property type="entry name" value="DUF1508"/>
    <property type="match status" value="2"/>
</dbReference>
<comment type="caution">
    <text evidence="2">The sequence shown here is derived from an EMBL/GenBank/DDBJ whole genome shotgun (WGS) entry which is preliminary data.</text>
</comment>
<dbReference type="Gene3D" id="2.30.29.80">
    <property type="match status" value="1"/>
</dbReference>
<organism evidence="2 3">
    <name type="scientific">Rariglobus hedericola</name>
    <dbReference type="NCBI Taxonomy" id="2597822"/>
    <lineage>
        <taxon>Bacteria</taxon>
        <taxon>Pseudomonadati</taxon>
        <taxon>Verrucomicrobiota</taxon>
        <taxon>Opitutia</taxon>
        <taxon>Opitutales</taxon>
        <taxon>Opitutaceae</taxon>
        <taxon>Rariglobus</taxon>
    </lineage>
</organism>
<sequence>MSYQISPTTNSKFMFNLKAENNQVILTSQVYEQKQSALDGIASVQANGPFSKNFEHLTSTASEPYFVLKAQNGEIIGKSQMYSSQASAEAGITSVQINSRSEVITTTE</sequence>
<feature type="domain" description="DUF1508" evidence="1">
    <location>
        <begin position="61"/>
        <end position="101"/>
    </location>
</feature>
<dbReference type="SUPFAM" id="SSF160113">
    <property type="entry name" value="YegP-like"/>
    <property type="match status" value="2"/>
</dbReference>
<gene>
    <name evidence="2" type="ORF">FPL22_10140</name>
</gene>
<name>A0A556QSL1_9BACT</name>
<feature type="domain" description="DUF1508" evidence="1">
    <location>
        <begin position="10"/>
        <end position="49"/>
    </location>
</feature>
<protein>
    <submittedName>
        <fullName evidence="2">DUF1508 domain-containing protein</fullName>
    </submittedName>
</protein>
<dbReference type="EMBL" id="VMBG01000001">
    <property type="protein sequence ID" value="TSJ79620.1"/>
    <property type="molecule type" value="Genomic_DNA"/>
</dbReference>
<dbReference type="InterPro" id="IPR051141">
    <property type="entry name" value="UPF0339_domain"/>
</dbReference>
<evidence type="ECO:0000259" key="1">
    <source>
        <dbReference type="Pfam" id="PF07411"/>
    </source>
</evidence>
<proteinExistence type="predicted"/>
<dbReference type="Proteomes" id="UP000315648">
    <property type="component" value="Unassembled WGS sequence"/>
</dbReference>
<dbReference type="InterPro" id="IPR036913">
    <property type="entry name" value="YegP-like_sf"/>
</dbReference>